<proteinExistence type="predicted"/>
<dbReference type="Proteomes" id="UP000277921">
    <property type="component" value="Unassembled WGS sequence"/>
</dbReference>
<evidence type="ECO:0000313" key="3">
    <source>
        <dbReference type="Proteomes" id="UP000277921"/>
    </source>
</evidence>
<name>A0A3N8PSK2_9BURK</name>
<sequence length="166" mass="18367">MSDLISAAPVPAASAPAPDDPSVAPVIRVDSWYPPIDMRNARAVLRLVDGTITDARLREALIEGIAHTCDVLADWRTANERAGALDLSATSPLEIDGENVQIQRFRRAVYGWARAQLAERYRDYDTSKDGARRADALDCVPDDARRDAYWAMSDVMRRGRVTVDLI</sequence>
<reference evidence="2 3" key="1">
    <citation type="submission" date="2018-08" db="EMBL/GenBank/DDBJ databases">
        <title>Comparative analysis of Burkholderia isolates from Puerto Rico.</title>
        <authorList>
            <person name="Hall C."/>
            <person name="Sahl J."/>
            <person name="Wagner D."/>
        </authorList>
    </citation>
    <scope>NUCLEOTIDE SEQUENCE [LARGE SCALE GENOMIC DNA]</scope>
    <source>
        <strain evidence="2 3">Bp9025</strain>
    </source>
</reference>
<feature type="region of interest" description="Disordered" evidence="1">
    <location>
        <begin position="1"/>
        <end position="20"/>
    </location>
</feature>
<comment type="caution">
    <text evidence="2">The sequence shown here is derived from an EMBL/GenBank/DDBJ whole genome shotgun (WGS) entry which is preliminary data.</text>
</comment>
<evidence type="ECO:0000313" key="2">
    <source>
        <dbReference type="EMBL" id="RQT09816.1"/>
    </source>
</evidence>
<dbReference type="InterPro" id="IPR009225">
    <property type="entry name" value="Phage_head_completion_GpL"/>
</dbReference>
<accession>A0A3N8PSK2</accession>
<gene>
    <name evidence="2" type="ORF">DF051_29475</name>
</gene>
<evidence type="ECO:0000256" key="1">
    <source>
        <dbReference type="SAM" id="MobiDB-lite"/>
    </source>
</evidence>
<dbReference type="RefSeq" id="WP_124583512.1">
    <property type="nucleotide sequence ID" value="NZ_QTQV01000021.1"/>
</dbReference>
<dbReference type="EMBL" id="QTQV01000021">
    <property type="protein sequence ID" value="RQT09816.1"/>
    <property type="molecule type" value="Genomic_DNA"/>
</dbReference>
<organism evidence="2 3">
    <name type="scientific">Burkholderia contaminans</name>
    <dbReference type="NCBI Taxonomy" id="488447"/>
    <lineage>
        <taxon>Bacteria</taxon>
        <taxon>Pseudomonadati</taxon>
        <taxon>Pseudomonadota</taxon>
        <taxon>Betaproteobacteria</taxon>
        <taxon>Burkholderiales</taxon>
        <taxon>Burkholderiaceae</taxon>
        <taxon>Burkholderia</taxon>
        <taxon>Burkholderia cepacia complex</taxon>
    </lineage>
</organism>
<dbReference type="Pfam" id="PF05926">
    <property type="entry name" value="Phage_GPL"/>
    <property type="match status" value="1"/>
</dbReference>
<dbReference type="AlphaFoldDB" id="A0A3N8PSK2"/>
<protein>
    <submittedName>
        <fullName evidence="2">Phage head completion protein</fullName>
    </submittedName>
</protein>